<organism evidence="7 8">
    <name type="scientific">Streptomyces luteoverticillatus</name>
    <name type="common">Streptoverticillium luteoverticillatus</name>
    <dbReference type="NCBI Taxonomy" id="66425"/>
    <lineage>
        <taxon>Bacteria</taxon>
        <taxon>Bacillati</taxon>
        <taxon>Actinomycetota</taxon>
        <taxon>Actinomycetes</taxon>
        <taxon>Kitasatosporales</taxon>
        <taxon>Streptomycetaceae</taxon>
        <taxon>Streptomyces</taxon>
    </lineage>
</organism>
<dbReference type="GO" id="GO:0032259">
    <property type="term" value="P:methylation"/>
    <property type="evidence" value="ECO:0007669"/>
    <property type="project" value="UniProtKB-KW"/>
</dbReference>
<evidence type="ECO:0000256" key="1">
    <source>
        <dbReference type="ARBA" id="ARBA00003907"/>
    </source>
</evidence>
<keyword evidence="5 6" id="KW-0949">S-adenosyl-L-methionine</keyword>
<evidence type="ECO:0000256" key="6">
    <source>
        <dbReference type="RuleBase" id="RU362030"/>
    </source>
</evidence>
<evidence type="ECO:0000313" key="7">
    <source>
        <dbReference type="EMBL" id="AZQ69973.1"/>
    </source>
</evidence>
<name>A0A3Q9FQS2_STRLT</name>
<dbReference type="SUPFAM" id="SSF53335">
    <property type="entry name" value="S-adenosyl-L-methionine-dependent methyltransferases"/>
    <property type="match status" value="1"/>
</dbReference>
<keyword evidence="8" id="KW-1185">Reference proteome</keyword>
<sequence length="290" mass="31539">MTMDQQWDVVSGVGITALAVAAARAVETSRPDALIEDPYALRFVEAARAPAKLPTTEAEAAASDGREYWSEAATYVAVRTRAFDDHFRRAAEVGVTQVVLLASGLDTRAFRLPWPEDAVVYEIDQPLVLDFKLRVLREHGATAGGAHRPVGADLREDWPAALEAAGFDRARPTAWLAEGLLPYLPPEAEERLFQEIHRLSAPGSRLAVEDFGNMSAALADNAADDSVRTLGVNVLDLIHTGQRPTPAARLTGLGWNVHDVPATRAATEYGRPLSPKFAERDGHYVFAHRS</sequence>
<keyword evidence="4 7" id="KW-0808">Transferase</keyword>
<dbReference type="PANTHER" id="PTHR43619:SF2">
    <property type="entry name" value="S-ADENOSYL-L-METHIONINE-DEPENDENT METHYLTRANSFERASES SUPERFAMILY PROTEIN"/>
    <property type="match status" value="1"/>
</dbReference>
<dbReference type="InterPro" id="IPR011610">
    <property type="entry name" value="SAM_mthyl_Trfase_ML2640-like"/>
</dbReference>
<evidence type="ECO:0000256" key="2">
    <source>
        <dbReference type="ARBA" id="ARBA00008138"/>
    </source>
</evidence>
<evidence type="ECO:0000256" key="4">
    <source>
        <dbReference type="ARBA" id="ARBA00022679"/>
    </source>
</evidence>
<dbReference type="PANTHER" id="PTHR43619">
    <property type="entry name" value="S-ADENOSYL-L-METHIONINE-DEPENDENT METHYLTRANSFERASE YKTD-RELATED"/>
    <property type="match status" value="1"/>
</dbReference>
<dbReference type="Gene3D" id="3.40.50.150">
    <property type="entry name" value="Vaccinia Virus protein VP39"/>
    <property type="match status" value="1"/>
</dbReference>
<accession>A0A3Q9FQS2</accession>
<dbReference type="OrthoDB" id="9806164at2"/>
<dbReference type="GO" id="GO:0008168">
    <property type="term" value="F:methyltransferase activity"/>
    <property type="evidence" value="ECO:0007669"/>
    <property type="project" value="UniProtKB-UniRule"/>
</dbReference>
<evidence type="ECO:0000313" key="8">
    <source>
        <dbReference type="Proteomes" id="UP000267900"/>
    </source>
</evidence>
<comment type="function">
    <text evidence="1 6">Exhibits S-adenosyl-L-methionine-dependent methyltransferase activity.</text>
</comment>
<keyword evidence="3 6" id="KW-0489">Methyltransferase</keyword>
<dbReference type="Proteomes" id="UP000267900">
    <property type="component" value="Chromosome"/>
</dbReference>
<gene>
    <name evidence="7" type="ORF">EKH77_00945</name>
</gene>
<protein>
    <recommendedName>
        <fullName evidence="6">S-adenosyl-L-methionine-dependent methyltransferase</fullName>
        <ecNumber evidence="6">2.1.1.-</ecNumber>
    </recommendedName>
</protein>
<evidence type="ECO:0000256" key="5">
    <source>
        <dbReference type="ARBA" id="ARBA00022691"/>
    </source>
</evidence>
<dbReference type="InterPro" id="IPR029063">
    <property type="entry name" value="SAM-dependent_MTases_sf"/>
</dbReference>
<dbReference type="NCBIfam" id="TIGR00027">
    <property type="entry name" value="mthyl_TIGR00027"/>
    <property type="match status" value="1"/>
</dbReference>
<evidence type="ECO:0000256" key="3">
    <source>
        <dbReference type="ARBA" id="ARBA00022603"/>
    </source>
</evidence>
<dbReference type="Pfam" id="PF04072">
    <property type="entry name" value="LCM"/>
    <property type="match status" value="1"/>
</dbReference>
<dbReference type="EC" id="2.1.1.-" evidence="6"/>
<dbReference type="EMBL" id="CP034587">
    <property type="protein sequence ID" value="AZQ69973.1"/>
    <property type="molecule type" value="Genomic_DNA"/>
</dbReference>
<proteinExistence type="inferred from homology"/>
<dbReference type="InterPro" id="IPR007213">
    <property type="entry name" value="Ppm1/Ppm2/Tcmp"/>
</dbReference>
<comment type="similarity">
    <text evidence="2 6">Belongs to the UPF0677 family.</text>
</comment>
<dbReference type="AlphaFoldDB" id="A0A3Q9FQS2"/>
<reference evidence="7 8" key="1">
    <citation type="submission" date="2018-12" db="EMBL/GenBank/DDBJ databases">
        <title>The whole draft genome of Streptomyce luteoverticillatus CGMCC 15060.</title>
        <authorList>
            <person name="Feng Z."/>
            <person name="Chen G."/>
            <person name="Zhang J."/>
            <person name="Zhu H."/>
            <person name="Yu X."/>
            <person name="Zhang W."/>
            <person name="Zhang X."/>
        </authorList>
    </citation>
    <scope>NUCLEOTIDE SEQUENCE [LARGE SCALE GENOMIC DNA]</scope>
    <source>
        <strain evidence="7 8">CGMCC 15060</strain>
    </source>
</reference>